<dbReference type="Gene3D" id="1.10.10.60">
    <property type="entry name" value="Homeodomain-like"/>
    <property type="match status" value="1"/>
</dbReference>
<feature type="domain" description="HTH tetR-type" evidence="5">
    <location>
        <begin position="6"/>
        <end position="66"/>
    </location>
</feature>
<keyword evidence="3" id="KW-0804">Transcription</keyword>
<dbReference type="Pfam" id="PF00440">
    <property type="entry name" value="TetR_N"/>
    <property type="match status" value="1"/>
</dbReference>
<accession>A0A7W9KQ14</accession>
<evidence type="ECO:0000313" key="7">
    <source>
        <dbReference type="Proteomes" id="UP000585638"/>
    </source>
</evidence>
<gene>
    <name evidence="6" type="ORF">BJ998_007711</name>
</gene>
<dbReference type="PANTHER" id="PTHR47506">
    <property type="entry name" value="TRANSCRIPTIONAL REGULATORY PROTEIN"/>
    <property type="match status" value="1"/>
</dbReference>
<protein>
    <submittedName>
        <fullName evidence="6">TetR/AcrR family transcriptional repressor of nem operon</fullName>
    </submittedName>
</protein>
<proteinExistence type="predicted"/>
<dbReference type="Pfam" id="PF16925">
    <property type="entry name" value="TetR_C_13"/>
    <property type="match status" value="1"/>
</dbReference>
<dbReference type="Gene3D" id="1.10.357.10">
    <property type="entry name" value="Tetracycline Repressor, domain 2"/>
    <property type="match status" value="1"/>
</dbReference>
<keyword evidence="1" id="KW-0805">Transcription regulation</keyword>
<feature type="DNA-binding region" description="H-T-H motif" evidence="4">
    <location>
        <begin position="29"/>
        <end position="48"/>
    </location>
</feature>
<dbReference type="PANTHER" id="PTHR47506:SF10">
    <property type="entry name" value="TRANSCRIPTIONAL REGULATORY PROTEIN"/>
    <property type="match status" value="1"/>
</dbReference>
<keyword evidence="2 4" id="KW-0238">DNA-binding</keyword>
<dbReference type="EMBL" id="JACHIR010000001">
    <property type="protein sequence ID" value="MBB5896515.1"/>
    <property type="molecule type" value="Genomic_DNA"/>
</dbReference>
<comment type="caution">
    <text evidence="6">The sequence shown here is derived from an EMBL/GenBank/DDBJ whole genome shotgun (WGS) entry which is preliminary data.</text>
</comment>
<evidence type="ECO:0000256" key="3">
    <source>
        <dbReference type="ARBA" id="ARBA00023163"/>
    </source>
</evidence>
<sequence length="189" mass="20881">MPRPREFDEQDAVARATDLFHRRGYHATSTRDLGEALALNPSSLYRAFGDKHALFLRALDHYQACESARCAAALEYDRPVRVVLRDWLYLMIETTDTAGCFLVNTAIELGTGDPETARRVDAAFEGTTDAIAALLRRGITAGELPADLDADATADLLFTTLAGLRVRHRAGHDSRKLRAAVDRALRILD</sequence>
<dbReference type="InterPro" id="IPR036271">
    <property type="entry name" value="Tet_transcr_reg_TetR-rel_C_sf"/>
</dbReference>
<dbReference type="SUPFAM" id="SSF48498">
    <property type="entry name" value="Tetracyclin repressor-like, C-terminal domain"/>
    <property type="match status" value="1"/>
</dbReference>
<dbReference type="RefSeq" id="WP_184868157.1">
    <property type="nucleotide sequence ID" value="NZ_BAAAWY010000016.1"/>
</dbReference>
<dbReference type="PROSITE" id="PS50977">
    <property type="entry name" value="HTH_TETR_2"/>
    <property type="match status" value="1"/>
</dbReference>
<name>A0A7W9KQ14_9PSEU</name>
<organism evidence="6 7">
    <name type="scientific">Kutzneria kofuensis</name>
    <dbReference type="NCBI Taxonomy" id="103725"/>
    <lineage>
        <taxon>Bacteria</taxon>
        <taxon>Bacillati</taxon>
        <taxon>Actinomycetota</taxon>
        <taxon>Actinomycetes</taxon>
        <taxon>Pseudonocardiales</taxon>
        <taxon>Pseudonocardiaceae</taxon>
        <taxon>Kutzneria</taxon>
    </lineage>
</organism>
<evidence type="ECO:0000313" key="6">
    <source>
        <dbReference type="EMBL" id="MBB5896515.1"/>
    </source>
</evidence>
<evidence type="ECO:0000256" key="1">
    <source>
        <dbReference type="ARBA" id="ARBA00023015"/>
    </source>
</evidence>
<dbReference type="GO" id="GO:0003677">
    <property type="term" value="F:DNA binding"/>
    <property type="evidence" value="ECO:0007669"/>
    <property type="project" value="UniProtKB-UniRule"/>
</dbReference>
<dbReference type="SUPFAM" id="SSF46689">
    <property type="entry name" value="Homeodomain-like"/>
    <property type="match status" value="1"/>
</dbReference>
<evidence type="ECO:0000256" key="2">
    <source>
        <dbReference type="ARBA" id="ARBA00023125"/>
    </source>
</evidence>
<dbReference type="InterPro" id="IPR001647">
    <property type="entry name" value="HTH_TetR"/>
</dbReference>
<dbReference type="InterPro" id="IPR009057">
    <property type="entry name" value="Homeodomain-like_sf"/>
</dbReference>
<evidence type="ECO:0000256" key="4">
    <source>
        <dbReference type="PROSITE-ProRule" id="PRU00335"/>
    </source>
</evidence>
<evidence type="ECO:0000259" key="5">
    <source>
        <dbReference type="PROSITE" id="PS50977"/>
    </source>
</evidence>
<dbReference type="InterPro" id="IPR011075">
    <property type="entry name" value="TetR_C"/>
</dbReference>
<dbReference type="Proteomes" id="UP000585638">
    <property type="component" value="Unassembled WGS sequence"/>
</dbReference>
<reference evidence="6 7" key="1">
    <citation type="submission" date="2020-08" db="EMBL/GenBank/DDBJ databases">
        <title>Sequencing the genomes of 1000 actinobacteria strains.</title>
        <authorList>
            <person name="Klenk H.-P."/>
        </authorList>
    </citation>
    <scope>NUCLEOTIDE SEQUENCE [LARGE SCALE GENOMIC DNA]</scope>
    <source>
        <strain evidence="6 7">DSM 43851</strain>
    </source>
</reference>
<keyword evidence="7" id="KW-1185">Reference proteome</keyword>
<dbReference type="AlphaFoldDB" id="A0A7W9KQ14"/>